<sequence>MGIKNLNTLLKKHVKNGIQIESLENFSNQIIAIDTSNYLYKFKYDNGNFLRKFIDQVMMFWKFKITPIYILDGAPPKQKNETLKKRKNIKNKNKDDIATLETQIIEQDKLYDKTKKELSMNKLFAADKEKETELSNTLTELEETIKTKKLKLKKKIKNIISISPNDINNCKNLFNLLGVKYIVADSEADILCCELLHNNLVDACMSE</sequence>
<dbReference type="SUPFAM" id="SSF88723">
    <property type="entry name" value="PIN domain-like"/>
    <property type="match status" value="1"/>
</dbReference>
<dbReference type="GO" id="GO:0004518">
    <property type="term" value="F:nuclease activity"/>
    <property type="evidence" value="ECO:0007669"/>
    <property type="project" value="InterPro"/>
</dbReference>
<protein>
    <recommendedName>
        <fullName evidence="2">XPG N-terminal domain-containing protein</fullName>
    </recommendedName>
</protein>
<dbReference type="InterPro" id="IPR006084">
    <property type="entry name" value="XPG/Rad2"/>
</dbReference>
<feature type="non-terminal residue" evidence="3">
    <location>
        <position position="207"/>
    </location>
</feature>
<dbReference type="InterPro" id="IPR006085">
    <property type="entry name" value="XPG_DNA_repair_N"/>
</dbReference>
<reference evidence="3" key="1">
    <citation type="submission" date="2018-05" db="EMBL/GenBank/DDBJ databases">
        <authorList>
            <person name="Lanie J.A."/>
            <person name="Ng W.-L."/>
            <person name="Kazmierczak K.M."/>
            <person name="Andrzejewski T.M."/>
            <person name="Davidsen T.M."/>
            <person name="Wayne K.J."/>
            <person name="Tettelin H."/>
            <person name="Glass J.I."/>
            <person name="Rusch D."/>
            <person name="Podicherti R."/>
            <person name="Tsui H.-C.T."/>
            <person name="Winkler M.E."/>
        </authorList>
    </citation>
    <scope>NUCLEOTIDE SEQUENCE</scope>
</reference>
<dbReference type="AlphaFoldDB" id="A0A382P7F7"/>
<organism evidence="3">
    <name type="scientific">marine metagenome</name>
    <dbReference type="NCBI Taxonomy" id="408172"/>
    <lineage>
        <taxon>unclassified sequences</taxon>
        <taxon>metagenomes</taxon>
        <taxon>ecological metagenomes</taxon>
    </lineage>
</organism>
<dbReference type="PRINTS" id="PR00853">
    <property type="entry name" value="XPGRADSUPER"/>
</dbReference>
<evidence type="ECO:0000259" key="2">
    <source>
        <dbReference type="SMART" id="SM00485"/>
    </source>
</evidence>
<keyword evidence="1" id="KW-0175">Coiled coil</keyword>
<dbReference type="Pfam" id="PF00752">
    <property type="entry name" value="XPG_N"/>
    <property type="match status" value="1"/>
</dbReference>
<dbReference type="Gene3D" id="3.40.50.1010">
    <property type="entry name" value="5'-nuclease"/>
    <property type="match status" value="1"/>
</dbReference>
<evidence type="ECO:0000256" key="1">
    <source>
        <dbReference type="SAM" id="Coils"/>
    </source>
</evidence>
<evidence type="ECO:0000313" key="3">
    <source>
        <dbReference type="EMBL" id="SVC67862.1"/>
    </source>
</evidence>
<dbReference type="PANTHER" id="PTHR11081">
    <property type="entry name" value="FLAP ENDONUCLEASE FAMILY MEMBER"/>
    <property type="match status" value="1"/>
</dbReference>
<feature type="domain" description="XPG N-terminal" evidence="2">
    <location>
        <begin position="1"/>
        <end position="93"/>
    </location>
</feature>
<dbReference type="InterPro" id="IPR029060">
    <property type="entry name" value="PIN-like_dom_sf"/>
</dbReference>
<name>A0A382P7F7_9ZZZZ</name>
<proteinExistence type="predicted"/>
<accession>A0A382P7F7</accession>
<dbReference type="SMART" id="SM00485">
    <property type="entry name" value="XPGN"/>
    <property type="match status" value="1"/>
</dbReference>
<feature type="coiled-coil region" evidence="1">
    <location>
        <begin position="97"/>
        <end position="158"/>
    </location>
</feature>
<gene>
    <name evidence="3" type="ORF">METZ01_LOCUS320716</name>
</gene>
<dbReference type="EMBL" id="UINC01104592">
    <property type="protein sequence ID" value="SVC67862.1"/>
    <property type="molecule type" value="Genomic_DNA"/>
</dbReference>